<keyword evidence="7" id="KW-0496">Mitochondrion</keyword>
<dbReference type="SUPFAM" id="SSF52540">
    <property type="entry name" value="P-loop containing nucleoside triphosphate hydrolases"/>
    <property type="match status" value="1"/>
</dbReference>
<feature type="region of interest" description="Disordered" evidence="11">
    <location>
        <begin position="506"/>
        <end position="525"/>
    </location>
</feature>
<dbReference type="Gene3D" id="1.10.510.10">
    <property type="entry name" value="Transferase(Phosphotransferase) domain 1"/>
    <property type="match status" value="1"/>
</dbReference>
<evidence type="ECO:0000256" key="10">
    <source>
        <dbReference type="PROSITE-ProRule" id="PRU10141"/>
    </source>
</evidence>
<comment type="subcellular location">
    <subcellularLocation>
        <location evidence="2">Endoplasmic reticulum</location>
    </subcellularLocation>
    <subcellularLocation>
        <location evidence="3">Membrane</location>
    </subcellularLocation>
    <subcellularLocation>
        <location evidence="1">Mitochondrion</location>
    </subcellularLocation>
</comment>
<dbReference type="EMBL" id="JANPWZ010000005">
    <property type="protein sequence ID" value="KAJ3580460.1"/>
    <property type="molecule type" value="Genomic_DNA"/>
</dbReference>
<protein>
    <recommendedName>
        <fullName evidence="12">Protein kinase domain-containing protein</fullName>
    </recommendedName>
</protein>
<dbReference type="GO" id="GO:0005783">
    <property type="term" value="C:endoplasmic reticulum"/>
    <property type="evidence" value="ECO:0007669"/>
    <property type="project" value="UniProtKB-SubCell"/>
</dbReference>
<dbReference type="SUPFAM" id="SSF53474">
    <property type="entry name" value="alpha/beta-Hydrolases"/>
    <property type="match status" value="1"/>
</dbReference>
<dbReference type="Gene3D" id="3.40.50.1820">
    <property type="entry name" value="alpha/beta hydrolase"/>
    <property type="match status" value="1"/>
</dbReference>
<keyword evidence="5" id="KW-0256">Endoplasmic reticulum</keyword>
<dbReference type="VEuPathDB" id="FungiDB:F4678DRAFT_243760"/>
<dbReference type="PANTHER" id="PTHR48182">
    <property type="entry name" value="PROTEIN SERAC1"/>
    <property type="match status" value="1"/>
</dbReference>
<dbReference type="SUPFAM" id="SSF48452">
    <property type="entry name" value="TPR-like"/>
    <property type="match status" value="1"/>
</dbReference>
<keyword evidence="9" id="KW-0802">TPR repeat</keyword>
<evidence type="ECO:0000256" key="4">
    <source>
        <dbReference type="ARBA" id="ARBA00022741"/>
    </source>
</evidence>
<dbReference type="PROSITE" id="PS00107">
    <property type="entry name" value="PROTEIN_KINASE_ATP"/>
    <property type="match status" value="1"/>
</dbReference>
<keyword evidence="8" id="KW-0472">Membrane</keyword>
<dbReference type="GO" id="GO:0004672">
    <property type="term" value="F:protein kinase activity"/>
    <property type="evidence" value="ECO:0007669"/>
    <property type="project" value="InterPro"/>
</dbReference>
<evidence type="ECO:0000313" key="14">
    <source>
        <dbReference type="Proteomes" id="UP001148614"/>
    </source>
</evidence>
<evidence type="ECO:0000259" key="12">
    <source>
        <dbReference type="PROSITE" id="PS50011"/>
    </source>
</evidence>
<dbReference type="SMART" id="SM00028">
    <property type="entry name" value="TPR"/>
    <property type="match status" value="2"/>
</dbReference>
<organism evidence="13 14">
    <name type="scientific">Xylaria arbuscula</name>
    <dbReference type="NCBI Taxonomy" id="114810"/>
    <lineage>
        <taxon>Eukaryota</taxon>
        <taxon>Fungi</taxon>
        <taxon>Dikarya</taxon>
        <taxon>Ascomycota</taxon>
        <taxon>Pezizomycotina</taxon>
        <taxon>Sordariomycetes</taxon>
        <taxon>Xylariomycetidae</taxon>
        <taxon>Xylariales</taxon>
        <taxon>Xylariaceae</taxon>
        <taxon>Xylaria</taxon>
    </lineage>
</organism>
<dbReference type="SUPFAM" id="SSF56112">
    <property type="entry name" value="Protein kinase-like (PK-like)"/>
    <property type="match status" value="1"/>
</dbReference>
<dbReference type="PROSITE" id="PS00108">
    <property type="entry name" value="PROTEIN_KINASE_ST"/>
    <property type="match status" value="1"/>
</dbReference>
<dbReference type="InterPro" id="IPR027417">
    <property type="entry name" value="P-loop_NTPase"/>
</dbReference>
<dbReference type="Gene3D" id="3.40.50.300">
    <property type="entry name" value="P-loop containing nucleotide triphosphate hydrolases"/>
    <property type="match status" value="1"/>
</dbReference>
<dbReference type="SMART" id="SM00220">
    <property type="entry name" value="S_TKc"/>
    <property type="match status" value="1"/>
</dbReference>
<name>A0A9W8NPB9_9PEZI</name>
<evidence type="ECO:0000256" key="1">
    <source>
        <dbReference type="ARBA" id="ARBA00004173"/>
    </source>
</evidence>
<dbReference type="PROSITE" id="PS50011">
    <property type="entry name" value="PROTEIN_KINASE_DOM"/>
    <property type="match status" value="1"/>
</dbReference>
<comment type="caution">
    <text evidence="13">The sequence shown here is derived from an EMBL/GenBank/DDBJ whole genome shotgun (WGS) entry which is preliminary data.</text>
</comment>
<dbReference type="GO" id="GO:0005739">
    <property type="term" value="C:mitochondrion"/>
    <property type="evidence" value="ECO:0007669"/>
    <property type="project" value="UniProtKB-SubCell"/>
</dbReference>
<feature type="binding site" evidence="10">
    <location>
        <position position="138"/>
    </location>
    <ligand>
        <name>ATP</name>
        <dbReference type="ChEBI" id="CHEBI:30616"/>
    </ligand>
</feature>
<feature type="compositionally biased region" description="Basic and acidic residues" evidence="11">
    <location>
        <begin position="516"/>
        <end position="525"/>
    </location>
</feature>
<dbReference type="InterPro" id="IPR000719">
    <property type="entry name" value="Prot_kinase_dom"/>
</dbReference>
<dbReference type="InterPro" id="IPR008271">
    <property type="entry name" value="Ser/Thr_kinase_AS"/>
</dbReference>
<dbReference type="GO" id="GO:0005524">
    <property type="term" value="F:ATP binding"/>
    <property type="evidence" value="ECO:0007669"/>
    <property type="project" value="UniProtKB-UniRule"/>
</dbReference>
<dbReference type="GO" id="GO:0043531">
    <property type="term" value="F:ADP binding"/>
    <property type="evidence" value="ECO:0007669"/>
    <property type="project" value="InterPro"/>
</dbReference>
<dbReference type="Gene3D" id="1.25.40.10">
    <property type="entry name" value="Tetratricopeptide repeat domain"/>
    <property type="match status" value="2"/>
</dbReference>
<evidence type="ECO:0000256" key="6">
    <source>
        <dbReference type="ARBA" id="ARBA00022840"/>
    </source>
</evidence>
<evidence type="ECO:0000256" key="2">
    <source>
        <dbReference type="ARBA" id="ARBA00004240"/>
    </source>
</evidence>
<dbReference type="GO" id="GO:0016020">
    <property type="term" value="C:membrane"/>
    <property type="evidence" value="ECO:0007669"/>
    <property type="project" value="UniProtKB-SubCell"/>
</dbReference>
<dbReference type="Pfam" id="PF00069">
    <property type="entry name" value="Pkinase"/>
    <property type="match status" value="1"/>
</dbReference>
<dbReference type="InterPro" id="IPR017441">
    <property type="entry name" value="Protein_kinase_ATP_BS"/>
</dbReference>
<evidence type="ECO:0000256" key="11">
    <source>
        <dbReference type="SAM" id="MobiDB-lite"/>
    </source>
</evidence>
<keyword evidence="6 10" id="KW-0067">ATP-binding</keyword>
<dbReference type="PROSITE" id="PS50005">
    <property type="entry name" value="TPR"/>
    <property type="match status" value="1"/>
</dbReference>
<proteinExistence type="predicted"/>
<feature type="domain" description="Protein kinase" evidence="12">
    <location>
        <begin position="106"/>
        <end position="449"/>
    </location>
</feature>
<dbReference type="InterPro" id="IPR029058">
    <property type="entry name" value="AB_hydrolase_fold"/>
</dbReference>
<sequence length="1954" mass="224073">MSSHPWGTTPELNPSPLIDTILQDENERRAFHAVKITDVLVPFPPDGRGLPPDFRKVERLNSFLVEQKRHLHSGNELENSVSSKPLGHVHLSHSFREHGFKTNVNTEIPQPVGKGGFGGVFKVTFSSKGKSDENIAVKLFSRTGWGHLMRIGEDPGAVYPSPKQAAFQAERAILQKIHAANPTDPRLFETKRKHIMEIRTTFTDPEHFGIFISPLAVLDLEEFMFRHVSGGDSFGDECVLQQGFGCLNAALLFLHDCHIQHNDLKPKNVLVHDDGTMLICDFGMACESPNKNDEITKGPPRHETRFYISLEWMQQKNVEFHDMYCLGLIFLEMIATFSYKSSTDLEAFLRERIEKHIQNGDLDDLDSSSKAGIKRELNELDDWPGETDFYMNHPNYVPVRRIACCKQELHEFLGLARDHMYMAIIMNLLERDCRKRWTSPQLTNKMRDLAKSEGSNKLWRGCCDEIYYGPGNSDSVSARQWPEELLYHRKLSNFYHELSSNQNAARRPSDAIIEPSRLRKQAEPRPITRGDSGIIRVYRKFKLELQLKIYEEEWHIPRPPLVDVWLTLAEFQITYESPVTVVLEWCDNNVSFREPGTLKPNVTGFAYTTQKYQMPITFNNKLSITFGKQQEAHDFVEIFGKCFQSPLLLESSQTIQISENRSLVVQNTETGFTIGSEKKEVKSVIWDIDSSCQKGQYDTQFIPGRRILYFPPTNPIFDVWIFKPELNKPVKLCGLTMIDYSPLNSGGSHESTTHNITTTEAELEVGLSNSGNQSFVKGHGKIQGLSWLAELLNNLTELEIIAICRVRFSIGGLGIDKKGIMIAWACAGDGPQWITLRRDGDHPGDKIWYYGQVNRQDRGRAVSVREKGLLKGVLTLKVLKYQTKRRLDIQSFSTVRHAEKTMKITFGTEQLRVYECVRQSVGLTDEYIDEHVRLSFEDDIQHCRIDNHFFGMTPLYWHADWIIDIVAVTGWNARAFGSWKPQRSEEMWLRDWLGQDLAGHNCPARILTYGYSSKVANTTSDASLRDYGSELLRALRDTRYAQVKSREPRHLILIGHSLGGLLIKQALKLASSSDDEFDQDIYQSCVGLFMFGVPNKGLENQALLDMTDGQKNETFTRDLGVNSQYLPELEVDFSAAIRRQAISVIAICELEDTQSVRRTSTGKWDRKGPLVRMVTKDSAWSCGQSPLQWSWSTNHSNLVKFPRRDHQNYVAVYNQILHIVENLLRSIPSEKTDEDKKLEQQLKHIGVPKIQQTFFVEQTQYFEQIGHAFLSIGQPNIFVLHGIGGIGKTQIALNFLIAQSDCYSKTLWIRADSRETLNQTFREAAGSLQIHSADEILPRKVFHNLHELHGKILLVYDNLNDISLCDEILHCHKCHWRESFDILITSRDRGALSLSPTYSGAEVLGFNAKQALTLMTTLLQVSETDHGTISTLGNLCRELGYLPLAISQAASCMKVRGMHPERYLWELDQTPKVLLSWDPQWTPYKQPVFWVWESTMTYIENETPYSLHWFHMTSFLDRAFSHSLFDLVWRFIGKQSRNGASSLTHSLQWIFQTSSCEQWSVDVMERQIENLQRMSLISVDYSRGMNATTNFHPLIQLWARSRLNLQQKEHYLSMACAVIYACAEELRSAINAPRDSTAAYISQRSLIVHARSCVDFANRTLKRDIANLLLPECVLTFAIFYINEREYRNAKKMLEILLERHTGPSDMTLNTARRYLSLALRREANLLEALDVQEQAIGELEKLVQTTRDDNTQSDRSLDLCRAQAELATIYRDMENLTKAREIQSKVVQQVEYAMGAESLDTLHEMSCLAVILKRDNQLQEAWELEARVIDIYMKKYHSRPEIWDKKRNLAITLYEMGRYWEAITLELEVLHGKEELYGSAHIETAAAMHNLATSYKETSQYDKALEWYSRAFEIRQSLLGDAHRSTEKTASHLREVKLRMKRQSSVDSAIFLE</sequence>
<dbReference type="InterPro" id="IPR052374">
    <property type="entry name" value="SERAC1"/>
</dbReference>
<keyword evidence="4 10" id="KW-0547">Nucleotide-binding</keyword>
<evidence type="ECO:0000256" key="9">
    <source>
        <dbReference type="PROSITE-ProRule" id="PRU00339"/>
    </source>
</evidence>
<accession>A0A9W8NPB9</accession>
<dbReference type="Pfam" id="PF13424">
    <property type="entry name" value="TPR_12"/>
    <property type="match status" value="1"/>
</dbReference>
<dbReference type="InterPro" id="IPR011009">
    <property type="entry name" value="Kinase-like_dom_sf"/>
</dbReference>
<evidence type="ECO:0000313" key="13">
    <source>
        <dbReference type="EMBL" id="KAJ3580460.1"/>
    </source>
</evidence>
<dbReference type="Proteomes" id="UP001148614">
    <property type="component" value="Unassembled WGS sequence"/>
</dbReference>
<dbReference type="InterPro" id="IPR019734">
    <property type="entry name" value="TPR_rpt"/>
</dbReference>
<feature type="repeat" description="TPR" evidence="9">
    <location>
        <begin position="1886"/>
        <end position="1919"/>
    </location>
</feature>
<evidence type="ECO:0000256" key="7">
    <source>
        <dbReference type="ARBA" id="ARBA00023128"/>
    </source>
</evidence>
<reference evidence="13" key="1">
    <citation type="submission" date="2022-07" db="EMBL/GenBank/DDBJ databases">
        <title>Genome Sequence of Xylaria arbuscula.</title>
        <authorList>
            <person name="Buettner E."/>
        </authorList>
    </citation>
    <scope>NUCLEOTIDE SEQUENCE</scope>
    <source>
        <strain evidence="13">VT107</strain>
    </source>
</reference>
<evidence type="ECO:0000256" key="8">
    <source>
        <dbReference type="ARBA" id="ARBA00023136"/>
    </source>
</evidence>
<dbReference type="PANTHER" id="PTHR48182:SF2">
    <property type="entry name" value="PROTEIN SERAC1"/>
    <property type="match status" value="1"/>
</dbReference>
<dbReference type="InterPro" id="IPR011990">
    <property type="entry name" value="TPR-like_helical_dom_sf"/>
</dbReference>
<gene>
    <name evidence="13" type="ORF">NPX13_g110</name>
</gene>
<keyword evidence="14" id="KW-1185">Reference proteome</keyword>
<dbReference type="SUPFAM" id="SSF81901">
    <property type="entry name" value="HCP-like"/>
    <property type="match status" value="1"/>
</dbReference>
<evidence type="ECO:0000256" key="5">
    <source>
        <dbReference type="ARBA" id="ARBA00022824"/>
    </source>
</evidence>
<evidence type="ECO:0000256" key="3">
    <source>
        <dbReference type="ARBA" id="ARBA00004370"/>
    </source>
</evidence>